<dbReference type="PIRSF" id="PIRSF001430">
    <property type="entry name" value="tRNA_psdUrid_synth"/>
    <property type="match status" value="1"/>
</dbReference>
<keyword evidence="2 4" id="KW-0819">tRNA processing</keyword>
<proteinExistence type="inferred from homology"/>
<dbReference type="InterPro" id="IPR020094">
    <property type="entry name" value="TruA/RsuA/RluB/E/F_N"/>
</dbReference>
<keyword evidence="3 4" id="KW-0413">Isomerase</keyword>
<name>A0A848BN83_9FIRM</name>
<gene>
    <name evidence="4 10" type="primary">truA</name>
    <name evidence="9" type="ORF">ACGTZG_07120</name>
    <name evidence="10" type="ORF">HF872_03745</name>
</gene>
<comment type="function">
    <text evidence="4">Formation of pseudouridine at positions 38, 39 and 40 in the anticodon stem and loop of transfer RNAs.</text>
</comment>
<evidence type="ECO:0000313" key="11">
    <source>
        <dbReference type="Proteomes" id="UP000591071"/>
    </source>
</evidence>
<sequence length="265" mass="30034">MKKNICLIVAYDGTDFHGFQRQTNASSIQWHLEQGLSQIFSSPITVYGAARTDAGVHARGQVVNFYGEGTIPVEKIPYAMKGYLPLQIAVLSAREMPEHFSVRHDNVGKHYRYTVVNSRIHDPFRLRYAWFIRNALDLDAMRQGAEILLGTHDFSAFEGKNTTPMNPVKTMYAVLVEKEGAIVHIDVLGDGFLYHMVRNIAGGLVDLGLHRLTPVRFREILESRDRNQLGATAPAQGLCLEEVFYDERRLHQCLDDLRAGHWLAR</sequence>
<dbReference type="KEGG" id="mhw:ACT01_04690"/>
<evidence type="ECO:0000313" key="12">
    <source>
        <dbReference type="Proteomes" id="UP001605989"/>
    </source>
</evidence>
<comment type="caution">
    <text evidence="4">Lacks conserved residue(s) required for the propagation of feature annotation.</text>
</comment>
<dbReference type="GO" id="GO:0160147">
    <property type="term" value="F:tRNA pseudouridine(38-40) synthase activity"/>
    <property type="evidence" value="ECO:0007669"/>
    <property type="project" value="UniProtKB-EC"/>
</dbReference>
<dbReference type="InterPro" id="IPR020097">
    <property type="entry name" value="PsdUridine_synth_TruA_a/b_dom"/>
</dbReference>
<evidence type="ECO:0000313" key="10">
    <source>
        <dbReference type="EMBL" id="NME27741.1"/>
    </source>
</evidence>
<evidence type="ECO:0000256" key="7">
    <source>
        <dbReference type="RuleBase" id="RU003792"/>
    </source>
</evidence>
<dbReference type="Gene3D" id="3.30.70.580">
    <property type="entry name" value="Pseudouridine synthase I, catalytic domain, N-terminal subdomain"/>
    <property type="match status" value="1"/>
</dbReference>
<reference evidence="9 12" key="2">
    <citation type="submission" date="2024-10" db="EMBL/GenBank/DDBJ databases">
        <authorList>
            <person name="Sang B.-I."/>
            <person name="Prabhaharan D."/>
        </authorList>
    </citation>
    <scope>NUCLEOTIDE SEQUENCE [LARGE SCALE GENOMIC DNA]</scope>
    <source>
        <strain evidence="9 12">MH</strain>
    </source>
</reference>
<dbReference type="NCBIfam" id="TIGR00071">
    <property type="entry name" value="hisT_truA"/>
    <property type="match status" value="1"/>
</dbReference>
<comment type="caution">
    <text evidence="10">The sequence shown here is derived from an EMBL/GenBank/DDBJ whole genome shotgun (WGS) entry which is preliminary data.</text>
</comment>
<dbReference type="Pfam" id="PF01416">
    <property type="entry name" value="PseudoU_synth_1"/>
    <property type="match status" value="2"/>
</dbReference>
<organism evidence="10 11">
    <name type="scientific">Megasphaera hexanoica</name>
    <dbReference type="NCBI Taxonomy" id="1675036"/>
    <lineage>
        <taxon>Bacteria</taxon>
        <taxon>Bacillati</taxon>
        <taxon>Bacillota</taxon>
        <taxon>Negativicutes</taxon>
        <taxon>Veillonellales</taxon>
        <taxon>Veillonellaceae</taxon>
        <taxon>Megasphaera</taxon>
    </lineage>
</organism>
<reference evidence="10 11" key="1">
    <citation type="submission" date="2020-04" db="EMBL/GenBank/DDBJ databases">
        <authorList>
            <person name="Hitch T.C.A."/>
            <person name="Wylensek D."/>
            <person name="Clavel T."/>
        </authorList>
    </citation>
    <scope>NUCLEOTIDE SEQUENCE [LARGE SCALE GENOMIC DNA]</scope>
    <source>
        <strain evidence="10 11">Oil-RF-744-FAT-WT-6-1</strain>
    </source>
</reference>
<dbReference type="InterPro" id="IPR020095">
    <property type="entry name" value="PsdUridine_synth_TruA_C"/>
</dbReference>
<dbReference type="EC" id="5.4.99.12" evidence="4"/>
<dbReference type="RefSeq" id="WP_113855432.1">
    <property type="nucleotide sequence ID" value="NZ_CP011940.1"/>
</dbReference>
<accession>A0A848BN83</accession>
<dbReference type="SUPFAM" id="SSF55120">
    <property type="entry name" value="Pseudouridine synthase"/>
    <property type="match status" value="1"/>
</dbReference>
<dbReference type="InterPro" id="IPR020103">
    <property type="entry name" value="PsdUridine_synth_cat_dom_sf"/>
</dbReference>
<dbReference type="EMBL" id="JABAFG010000004">
    <property type="protein sequence ID" value="NME27741.1"/>
    <property type="molecule type" value="Genomic_DNA"/>
</dbReference>
<feature type="active site" description="Nucleophile" evidence="4 5">
    <location>
        <position position="53"/>
    </location>
</feature>
<feature type="domain" description="Pseudouridine synthase I TruA alpha/beta" evidence="8">
    <location>
        <begin position="8"/>
        <end position="104"/>
    </location>
</feature>
<dbReference type="CDD" id="cd02570">
    <property type="entry name" value="PseudoU_synth_EcTruA"/>
    <property type="match status" value="1"/>
</dbReference>
<keyword evidence="12" id="KW-1185">Reference proteome</keyword>
<comment type="similarity">
    <text evidence="1 4 7">Belongs to the tRNA pseudouridine synthase TruA family.</text>
</comment>
<dbReference type="InterPro" id="IPR001406">
    <property type="entry name" value="PsdUridine_synth_TruA"/>
</dbReference>
<evidence type="ECO:0000313" key="9">
    <source>
        <dbReference type="EMBL" id="MFG6272957.1"/>
    </source>
</evidence>
<evidence type="ECO:0000256" key="5">
    <source>
        <dbReference type="PIRSR" id="PIRSR001430-1"/>
    </source>
</evidence>
<evidence type="ECO:0000259" key="8">
    <source>
        <dbReference type="Pfam" id="PF01416"/>
    </source>
</evidence>
<dbReference type="AlphaFoldDB" id="A0A848BN83"/>
<comment type="catalytic activity">
    <reaction evidence="4 7">
        <text>uridine(38/39/40) in tRNA = pseudouridine(38/39/40) in tRNA</text>
        <dbReference type="Rhea" id="RHEA:22376"/>
        <dbReference type="Rhea" id="RHEA-COMP:10085"/>
        <dbReference type="Rhea" id="RHEA-COMP:10087"/>
        <dbReference type="ChEBI" id="CHEBI:65314"/>
        <dbReference type="ChEBI" id="CHEBI:65315"/>
        <dbReference type="EC" id="5.4.99.12"/>
    </reaction>
</comment>
<dbReference type="Proteomes" id="UP001605989">
    <property type="component" value="Unassembled WGS sequence"/>
</dbReference>
<dbReference type="OrthoDB" id="9811823at2"/>
<dbReference type="FunFam" id="3.30.70.580:FF:000001">
    <property type="entry name" value="tRNA pseudouridine synthase A"/>
    <property type="match status" value="1"/>
</dbReference>
<dbReference type="PANTHER" id="PTHR11142:SF0">
    <property type="entry name" value="TRNA PSEUDOURIDINE SYNTHASE-LIKE 1"/>
    <property type="match status" value="1"/>
</dbReference>
<protein>
    <recommendedName>
        <fullName evidence="4">tRNA pseudouridine synthase A</fullName>
        <ecNumber evidence="4">5.4.99.12</ecNumber>
    </recommendedName>
    <alternativeName>
        <fullName evidence="4">tRNA pseudouridine(38-40) synthase</fullName>
    </alternativeName>
    <alternativeName>
        <fullName evidence="4">tRNA pseudouridylate synthase I</fullName>
    </alternativeName>
    <alternativeName>
        <fullName evidence="4">tRNA-uridine isomerase I</fullName>
    </alternativeName>
</protein>
<comment type="subunit">
    <text evidence="4">Homodimer.</text>
</comment>
<dbReference type="HAMAP" id="MF_00171">
    <property type="entry name" value="TruA"/>
    <property type="match status" value="1"/>
</dbReference>
<dbReference type="Proteomes" id="UP000591071">
    <property type="component" value="Unassembled WGS sequence"/>
</dbReference>
<dbReference type="EMBL" id="JBIEKR010000005">
    <property type="protein sequence ID" value="MFG6272957.1"/>
    <property type="molecule type" value="Genomic_DNA"/>
</dbReference>
<evidence type="ECO:0000256" key="1">
    <source>
        <dbReference type="ARBA" id="ARBA00009375"/>
    </source>
</evidence>
<evidence type="ECO:0000256" key="4">
    <source>
        <dbReference type="HAMAP-Rule" id="MF_00171"/>
    </source>
</evidence>
<feature type="binding site" evidence="4 6">
    <location>
        <position position="111"/>
    </location>
    <ligand>
        <name>substrate</name>
    </ligand>
</feature>
<evidence type="ECO:0000256" key="3">
    <source>
        <dbReference type="ARBA" id="ARBA00023235"/>
    </source>
</evidence>
<evidence type="ECO:0000256" key="2">
    <source>
        <dbReference type="ARBA" id="ARBA00022694"/>
    </source>
</evidence>
<dbReference type="GO" id="GO:0003723">
    <property type="term" value="F:RNA binding"/>
    <property type="evidence" value="ECO:0007669"/>
    <property type="project" value="InterPro"/>
</dbReference>
<dbReference type="PANTHER" id="PTHR11142">
    <property type="entry name" value="PSEUDOURIDYLATE SYNTHASE"/>
    <property type="match status" value="1"/>
</dbReference>
<evidence type="ECO:0000256" key="6">
    <source>
        <dbReference type="PIRSR" id="PIRSR001430-2"/>
    </source>
</evidence>
<dbReference type="Gene3D" id="3.30.70.660">
    <property type="entry name" value="Pseudouridine synthase I, catalytic domain, C-terminal subdomain"/>
    <property type="match status" value="1"/>
</dbReference>
<dbReference type="GO" id="GO:0031119">
    <property type="term" value="P:tRNA pseudouridine synthesis"/>
    <property type="evidence" value="ECO:0007669"/>
    <property type="project" value="UniProtKB-UniRule"/>
</dbReference>
<feature type="domain" description="Pseudouridine synthase I TruA alpha/beta" evidence="8">
    <location>
        <begin position="145"/>
        <end position="246"/>
    </location>
</feature>